<dbReference type="Gene3D" id="2.60.120.200">
    <property type="match status" value="6"/>
</dbReference>
<dbReference type="CDD" id="cd00110">
    <property type="entry name" value="LamG"/>
    <property type="match status" value="6"/>
</dbReference>
<feature type="domain" description="EGF-like" evidence="19">
    <location>
        <begin position="190"/>
        <end position="227"/>
    </location>
</feature>
<dbReference type="Pfam" id="PF02210">
    <property type="entry name" value="Laminin_G_2"/>
    <property type="match status" value="6"/>
</dbReference>
<comment type="subcellular location">
    <subcellularLocation>
        <location evidence="1">Membrane</location>
        <topology evidence="1">Single-pass type I membrane protein</topology>
    </subcellularLocation>
</comment>
<feature type="domain" description="Laminin G" evidence="18">
    <location>
        <begin position="254"/>
        <end position="444"/>
    </location>
</feature>
<dbReference type="RefSeq" id="XP_008289290.1">
    <property type="nucleotide sequence ID" value="XM_008291068.1"/>
</dbReference>
<feature type="transmembrane region" description="Helical" evidence="16">
    <location>
        <begin position="1366"/>
        <end position="1386"/>
    </location>
</feature>
<dbReference type="SUPFAM" id="SSF49899">
    <property type="entry name" value="Concanavalin A-like lectins/glucanases"/>
    <property type="match status" value="6"/>
</dbReference>
<dbReference type="Proteomes" id="UP000694891">
    <property type="component" value="Unplaced"/>
</dbReference>
<evidence type="ECO:0000256" key="8">
    <source>
        <dbReference type="ARBA" id="ARBA00022837"/>
    </source>
</evidence>
<evidence type="ECO:0000256" key="11">
    <source>
        <dbReference type="ARBA" id="ARBA00023136"/>
    </source>
</evidence>
<dbReference type="FunFam" id="2.10.25.10:FF:000029">
    <property type="entry name" value="neurexin-1 isoform X1"/>
    <property type="match status" value="1"/>
</dbReference>
<evidence type="ECO:0000256" key="6">
    <source>
        <dbReference type="ARBA" id="ARBA00022729"/>
    </source>
</evidence>
<feature type="domain" description="EGF-like" evidence="19">
    <location>
        <begin position="648"/>
        <end position="685"/>
    </location>
</feature>
<evidence type="ECO:0000259" key="18">
    <source>
        <dbReference type="PROSITE" id="PS50025"/>
    </source>
</evidence>
<gene>
    <name evidence="21" type="primary">nrxn3a</name>
</gene>
<dbReference type="GO" id="GO:0007155">
    <property type="term" value="P:cell adhesion"/>
    <property type="evidence" value="ECO:0007669"/>
    <property type="project" value="UniProtKB-KW"/>
</dbReference>
<dbReference type="FunFam" id="2.60.120.200:FF:000001">
    <property type="entry name" value="neurexin-1 isoform X1"/>
    <property type="match status" value="1"/>
</dbReference>
<evidence type="ECO:0000256" key="4">
    <source>
        <dbReference type="ARBA" id="ARBA00022692"/>
    </source>
</evidence>
<dbReference type="GO" id="GO:0046872">
    <property type="term" value="F:metal ion binding"/>
    <property type="evidence" value="ECO:0007669"/>
    <property type="project" value="UniProtKB-KW"/>
</dbReference>
<evidence type="ECO:0000256" key="3">
    <source>
        <dbReference type="ARBA" id="ARBA00022536"/>
    </source>
</evidence>
<evidence type="ECO:0000256" key="15">
    <source>
        <dbReference type="SAM" id="MobiDB-lite"/>
    </source>
</evidence>
<dbReference type="CDD" id="cd00054">
    <property type="entry name" value="EGF_CA"/>
    <property type="match status" value="1"/>
</dbReference>
<dbReference type="FunFam" id="2.60.120.200:FF:000005">
    <property type="entry name" value="neurexin-1 isoform X1"/>
    <property type="match status" value="1"/>
</dbReference>
<comment type="similarity">
    <text evidence="2">Belongs to the neurexin family.</text>
</comment>
<evidence type="ECO:0000256" key="7">
    <source>
        <dbReference type="ARBA" id="ARBA00022737"/>
    </source>
</evidence>
<keyword evidence="3 14" id="KW-0245">EGF-like domain</keyword>
<name>A0A9Y4N9R6_9TELE</name>
<dbReference type="SMART" id="SM00181">
    <property type="entry name" value="EGF"/>
    <property type="match status" value="3"/>
</dbReference>
<keyword evidence="4 16" id="KW-0812">Transmembrane</keyword>
<dbReference type="PROSITE" id="PS50026">
    <property type="entry name" value="EGF_3"/>
    <property type="match status" value="3"/>
</dbReference>
<feature type="domain" description="Laminin G" evidence="18">
    <location>
        <begin position="451"/>
        <end position="644"/>
    </location>
</feature>
<evidence type="ECO:0000256" key="13">
    <source>
        <dbReference type="ARBA" id="ARBA00054347"/>
    </source>
</evidence>
<keyword evidence="10 16" id="KW-1133">Transmembrane helix</keyword>
<dbReference type="InterPro" id="IPR013320">
    <property type="entry name" value="ConA-like_dom_sf"/>
</dbReference>
<proteinExistence type="inferred from homology"/>
<feature type="domain" description="Laminin G" evidence="18">
    <location>
        <begin position="1095"/>
        <end position="1265"/>
    </location>
</feature>
<dbReference type="InterPro" id="IPR050372">
    <property type="entry name" value="Neurexin-related_CASP"/>
</dbReference>
<protein>
    <submittedName>
        <fullName evidence="21">Neurexin 3a isoform X2</fullName>
    </submittedName>
</protein>
<keyword evidence="9" id="KW-0130">Cell adhesion</keyword>
<keyword evidence="5" id="KW-0479">Metal-binding</keyword>
<dbReference type="InterPro" id="IPR000742">
    <property type="entry name" value="EGF"/>
</dbReference>
<evidence type="ECO:0000256" key="2">
    <source>
        <dbReference type="ARBA" id="ARBA00010241"/>
    </source>
</evidence>
<feature type="region of interest" description="Disordered" evidence="15">
    <location>
        <begin position="1298"/>
        <end position="1320"/>
    </location>
</feature>
<dbReference type="SMART" id="SM00294">
    <property type="entry name" value="4.1m"/>
    <property type="match status" value="1"/>
</dbReference>
<feature type="chain" id="PRO_5041441744" evidence="17">
    <location>
        <begin position="20"/>
        <end position="1440"/>
    </location>
</feature>
<evidence type="ECO:0000259" key="19">
    <source>
        <dbReference type="PROSITE" id="PS50026"/>
    </source>
</evidence>
<dbReference type="CTD" id="563598"/>
<keyword evidence="6 17" id="KW-0732">Signal</keyword>
<evidence type="ECO:0000256" key="5">
    <source>
        <dbReference type="ARBA" id="ARBA00022723"/>
    </source>
</evidence>
<feature type="domain" description="EGF-like" evidence="19">
    <location>
        <begin position="1054"/>
        <end position="1091"/>
    </location>
</feature>
<dbReference type="PROSITE" id="PS50025">
    <property type="entry name" value="LAM_G_DOMAIN"/>
    <property type="match status" value="6"/>
</dbReference>
<dbReference type="SMART" id="SM00282">
    <property type="entry name" value="LamG"/>
    <property type="match status" value="6"/>
</dbReference>
<evidence type="ECO:0000256" key="16">
    <source>
        <dbReference type="SAM" id="Phobius"/>
    </source>
</evidence>
<dbReference type="FunFam" id="2.60.120.200:FF:000003">
    <property type="entry name" value="neurexin-1 isoform X1"/>
    <property type="match status" value="1"/>
</dbReference>
<keyword evidence="7" id="KW-0677">Repeat</keyword>
<dbReference type="CDD" id="cd00053">
    <property type="entry name" value="EGF"/>
    <property type="match status" value="1"/>
</dbReference>
<dbReference type="InterPro" id="IPR003585">
    <property type="entry name" value="Neurexin-like"/>
</dbReference>
<evidence type="ECO:0000313" key="21">
    <source>
        <dbReference type="RefSeq" id="XP_008289290.1"/>
    </source>
</evidence>
<feature type="domain" description="Laminin G" evidence="18">
    <location>
        <begin position="876"/>
        <end position="1051"/>
    </location>
</feature>
<comment type="function">
    <text evidence="13">Neuronal cell surface protein that may be involved in cell recognition and cell adhesion.</text>
</comment>
<feature type="region of interest" description="Disordered" evidence="15">
    <location>
        <begin position="1410"/>
        <end position="1440"/>
    </location>
</feature>
<dbReference type="GeneID" id="103364062"/>
<accession>A0A9Y4N9R6</accession>
<keyword evidence="11 16" id="KW-0472">Membrane</keyword>
<evidence type="ECO:0000256" key="12">
    <source>
        <dbReference type="ARBA" id="ARBA00023157"/>
    </source>
</evidence>
<evidence type="ECO:0000256" key="1">
    <source>
        <dbReference type="ARBA" id="ARBA00004479"/>
    </source>
</evidence>
<evidence type="ECO:0000256" key="17">
    <source>
        <dbReference type="SAM" id="SignalP"/>
    </source>
</evidence>
<dbReference type="PANTHER" id="PTHR15036">
    <property type="entry name" value="PIKACHURIN-LIKE PROTEIN"/>
    <property type="match status" value="1"/>
</dbReference>
<dbReference type="PANTHER" id="PTHR15036:SF57">
    <property type="entry name" value="NEUREXIN-3"/>
    <property type="match status" value="1"/>
</dbReference>
<dbReference type="GO" id="GO:0016020">
    <property type="term" value="C:membrane"/>
    <property type="evidence" value="ECO:0007669"/>
    <property type="project" value="UniProtKB-SubCell"/>
</dbReference>
<comment type="caution">
    <text evidence="14">Lacks conserved residue(s) required for the propagation of feature annotation.</text>
</comment>
<evidence type="ECO:0000256" key="10">
    <source>
        <dbReference type="ARBA" id="ARBA00022989"/>
    </source>
</evidence>
<evidence type="ECO:0000256" key="14">
    <source>
        <dbReference type="PROSITE-ProRule" id="PRU00076"/>
    </source>
</evidence>
<feature type="domain" description="Laminin G" evidence="18">
    <location>
        <begin position="690"/>
        <end position="862"/>
    </location>
</feature>
<feature type="signal peptide" evidence="17">
    <location>
        <begin position="1"/>
        <end position="19"/>
    </location>
</feature>
<organism evidence="20 21">
    <name type="scientific">Stegastes partitus</name>
    <name type="common">bicolor damselfish</name>
    <dbReference type="NCBI Taxonomy" id="144197"/>
    <lineage>
        <taxon>Eukaryota</taxon>
        <taxon>Metazoa</taxon>
        <taxon>Chordata</taxon>
        <taxon>Craniata</taxon>
        <taxon>Vertebrata</taxon>
        <taxon>Euteleostomi</taxon>
        <taxon>Actinopterygii</taxon>
        <taxon>Neopterygii</taxon>
        <taxon>Teleostei</taxon>
        <taxon>Neoteleostei</taxon>
        <taxon>Acanthomorphata</taxon>
        <taxon>Ovalentaria</taxon>
        <taxon>Pomacentridae</taxon>
        <taxon>Stegastes</taxon>
    </lineage>
</organism>
<dbReference type="FunFam" id="2.60.120.200:FF:000007">
    <property type="entry name" value="neurexin-1 isoform X1"/>
    <property type="match status" value="1"/>
</dbReference>
<keyword evidence="8" id="KW-0106">Calcium</keyword>
<evidence type="ECO:0000256" key="9">
    <source>
        <dbReference type="ARBA" id="ARBA00022889"/>
    </source>
</evidence>
<sequence>MDLVGFSIRLQLFLSTCLGLEFLGTPGQWARYLRWDASTRGDLSFQFKTEASEALLLYFDDGGYCDFLQLSVVEGRLQLRFSIDCAETTIVSDRRVDDGSWHIATLSRYNLRTVLVLDGQAKADEVQPQRQFMKIVSDLFLGGVPQDIRNGALTLPTVRNMQPFRGTITDLKYGISQPLFLGSLKVPLESEGWCTMNPCENGGTCTVVDGEPVCDCSKTEYKGRFCSEEVNNNMPGLAHMMAEQAKSKAREENVATFRGSEYFCYDLSQNPIQSSSDEITLSFKTWQRNGLILHTGKSADYVNLALKDGAVSLVINLGSGAFEAIVEPVNGKFNDNSWHDVKVTRNLRQQTGIGLAMVTISVDGILTTTGYTQEDYTMLGSDDFFYVGGSPSTADLPGSPVSNNFMGCLKEVVYKNNDIRLELSRLARIVDPKMKIQGEVFYKCENVATLDPISFETPEAYISLPKWNTKRMGSISFDFRTTEPNGLILFTHGKPQERKDAARSQKNTKVDFFAVELLDGSLYLLLDMGSGTIKVKATQTKVNDGAWYHVDIQRDGRSGTISVNSRRTPFTASGESEILDLEGDMYLGGLPTDRTNLILPTELWTAMLNYGYVGCIRDLFIDGRSKDIRQIAEAQNGAGIKPSCNKQPGKQCESYPCKNRGVCKEGWNRFICDCTGTGYWSRTCEREASILSYDGSMYMKVVMPTIMHTEAEDVSLRFRSQRAYGLLMATTSRDSADTLRLELDGGRVKLTVNLDCIRINCNSSKGPETLYAGQKLNDNEWHTVRVVRRGKTYKLTVDDDVAEGQMVGDHTRLEFHNIETGIMTERRFVSSIPSSFIGHLQSLRFNGMLYIDLCKNGDIDYCELNARFGVRSIIADPVTFKSKSSYLSLATLQAYTSMHLFFQFKTTSPDGFILFNSGDGNDFIAVELVKGYIHYVFDLGNGPNLIKGKSERALNDNQWHNVAITRDNSNTHTLKVDATATSQSINGAKNLDLKGDLFIAGLGPGMYGNLPKLVASREGFQGCLASVDLNGRLPDLLNDALFRSGQIERGCEGPSTTCQEDSCANMGICIQQWENYTCDCSMTSYTGTQCNDPGTTYIFGKGGGLITFKWPANERPSTRTDRLTVGFSTSLKDGILVRIDSAPGLGDYLMLHIQQGKIGVTFNIGTVDIGVQESSTPVNDGKYHVVRFTRNGGNATLQVDNWSINEHFPTGRQLTIFNTQATVAIGGSDRGRPFQGQLSGLYYNGLKVLNMAAEGNPNIKINGSVRLVGDVPSVAGSARTTAMPPEMSTTFIETTTMMSTTTTRKHRSSSTVQHTGEDMVSSAECSSDDEDLEECESQAALPTEPGVRRVPGPSEVVRESSSTTGMVIGIVAAAALCILILLYAMYKYRNRDEGSYQVDESRNYITNSAVQSNGAVMKDKQQSLKGSNKRQKNKDKEYYV</sequence>
<evidence type="ECO:0000313" key="20">
    <source>
        <dbReference type="Proteomes" id="UP000694891"/>
    </source>
</evidence>
<feature type="region of interest" description="Disordered" evidence="15">
    <location>
        <begin position="1333"/>
        <end position="1361"/>
    </location>
</feature>
<feature type="domain" description="Laminin G" evidence="18">
    <location>
        <begin position="19"/>
        <end position="194"/>
    </location>
</feature>
<keyword evidence="20" id="KW-1185">Reference proteome</keyword>
<keyword evidence="12" id="KW-1015">Disulfide bond</keyword>
<dbReference type="FunFam" id="2.60.120.200:FF:000004">
    <property type="entry name" value="neurexin-1 isoform X1"/>
    <property type="match status" value="1"/>
</dbReference>
<dbReference type="Gene3D" id="2.10.25.10">
    <property type="entry name" value="Laminin"/>
    <property type="match status" value="3"/>
</dbReference>
<dbReference type="InterPro" id="IPR001791">
    <property type="entry name" value="Laminin_G"/>
</dbReference>
<dbReference type="FunFam" id="2.10.25.10:FF:000015">
    <property type="entry name" value="neurexin-1 isoform X1"/>
    <property type="match status" value="1"/>
</dbReference>
<reference evidence="21" key="1">
    <citation type="submission" date="2025-08" db="UniProtKB">
        <authorList>
            <consortium name="RefSeq"/>
        </authorList>
    </citation>
    <scope>IDENTIFICATION</scope>
</reference>